<dbReference type="Proteomes" id="UP001595923">
    <property type="component" value="Unassembled WGS sequence"/>
</dbReference>
<dbReference type="Pfam" id="PF00067">
    <property type="entry name" value="p450"/>
    <property type="match status" value="1"/>
</dbReference>
<keyword evidence="3" id="KW-1185">Reference proteome</keyword>
<reference evidence="3" key="1">
    <citation type="journal article" date="2019" name="Int. J. Syst. Evol. Microbiol.">
        <title>The Global Catalogue of Microorganisms (GCM) 10K type strain sequencing project: providing services to taxonomists for standard genome sequencing and annotation.</title>
        <authorList>
            <consortium name="The Broad Institute Genomics Platform"/>
            <consortium name="The Broad Institute Genome Sequencing Center for Infectious Disease"/>
            <person name="Wu L."/>
            <person name="Ma J."/>
        </authorList>
    </citation>
    <scope>NUCLEOTIDE SEQUENCE [LARGE SCALE GENOMIC DNA]</scope>
    <source>
        <strain evidence="3">XZYJ18</strain>
    </source>
</reference>
<proteinExistence type="inferred from homology"/>
<evidence type="ECO:0000313" key="3">
    <source>
        <dbReference type="Proteomes" id="UP001595923"/>
    </source>
</evidence>
<dbReference type="EMBL" id="JBHSFQ010000009">
    <property type="protein sequence ID" value="MFC4562508.1"/>
    <property type="molecule type" value="Genomic_DNA"/>
</dbReference>
<dbReference type="InterPro" id="IPR002397">
    <property type="entry name" value="Cyt_P450_B"/>
</dbReference>
<comment type="caution">
    <text evidence="2">The sequence shown here is derived from an EMBL/GenBank/DDBJ whole genome shotgun (WGS) entry which is preliminary data.</text>
</comment>
<protein>
    <submittedName>
        <fullName evidence="2">Cytochrome P450</fullName>
    </submittedName>
</protein>
<dbReference type="SUPFAM" id="SSF48264">
    <property type="entry name" value="Cytochrome P450"/>
    <property type="match status" value="1"/>
</dbReference>
<evidence type="ECO:0000313" key="2">
    <source>
        <dbReference type="EMBL" id="MFC4562508.1"/>
    </source>
</evidence>
<dbReference type="PRINTS" id="PR00385">
    <property type="entry name" value="P450"/>
</dbReference>
<dbReference type="InterPro" id="IPR001128">
    <property type="entry name" value="Cyt_P450"/>
</dbReference>
<accession>A0ABV9DWW8</accession>
<dbReference type="PANTHER" id="PTHR46696:SF6">
    <property type="entry name" value="P450, PUTATIVE (EUROFUNG)-RELATED"/>
    <property type="match status" value="1"/>
</dbReference>
<organism evidence="2 3">
    <name type="scientific">Nocardiopsis mangrovi</name>
    <dbReference type="NCBI Taxonomy" id="1179818"/>
    <lineage>
        <taxon>Bacteria</taxon>
        <taxon>Bacillati</taxon>
        <taxon>Actinomycetota</taxon>
        <taxon>Actinomycetes</taxon>
        <taxon>Streptosporangiales</taxon>
        <taxon>Nocardiopsidaceae</taxon>
        <taxon>Nocardiopsis</taxon>
    </lineage>
</organism>
<dbReference type="InterPro" id="IPR036396">
    <property type="entry name" value="Cyt_P450_sf"/>
</dbReference>
<name>A0ABV9DWW8_9ACTN</name>
<evidence type="ECO:0000256" key="1">
    <source>
        <dbReference type="ARBA" id="ARBA00010617"/>
    </source>
</evidence>
<dbReference type="PRINTS" id="PR00359">
    <property type="entry name" value="BP450"/>
</dbReference>
<dbReference type="RefSeq" id="WP_378573805.1">
    <property type="nucleotide sequence ID" value="NZ_JBHSFQ010000009.1"/>
</dbReference>
<gene>
    <name evidence="2" type="ORF">ACFO4E_11650</name>
</gene>
<dbReference type="Gene3D" id="1.10.630.10">
    <property type="entry name" value="Cytochrome P450"/>
    <property type="match status" value="1"/>
</dbReference>
<sequence>MDDLIERLLRGHEDPWPLYERLRESGTGVHFFDGIGTRGAYLCFRHADITRIHHSPETFGAADFRSTSAAVHDPADPEQRRFVDIWSRQAVFRDGAEHKRLRRALKTAFAGPAAERVHGCVRHASDDVIARIFLRGHTEIEFMREVAAEVPIAVSARILGIDPADRDRFRSWCQALLSASATPPCPVSGRPSPPEVAPANELVDYLRAALRARRRVPGTDLISALARSPEFAPAHADGDPDVLAQLVLILTAGNDATSNLLGNAVNLLLDLPDVRTRLADEPGRLGAAVEEVLRFAPPLHMTCRVALRDVELGGHDVPRGTPVVQAIPAANRDPRVFTEPDVFRIDRFTRGDAPAHVSFAPGQHHCIGDQLARLEAQVMLARFLAHFPGITRGSLPALPQVDRTHARGWKTLPVRLRP</sequence>
<comment type="similarity">
    <text evidence="1">Belongs to the cytochrome P450 family.</text>
</comment>
<dbReference type="PANTHER" id="PTHR46696">
    <property type="entry name" value="P450, PUTATIVE (EUROFUNG)-RELATED"/>
    <property type="match status" value="1"/>
</dbReference>